<name>A0A427Y5X8_9TREE</name>
<feature type="domain" description="SnoaL-like" evidence="1">
    <location>
        <begin position="19"/>
        <end position="113"/>
    </location>
</feature>
<dbReference type="GeneID" id="39589263"/>
<dbReference type="InterPro" id="IPR037401">
    <property type="entry name" value="SnoaL-like"/>
</dbReference>
<keyword evidence="3" id="KW-1185">Reference proteome</keyword>
<protein>
    <recommendedName>
        <fullName evidence="1">SnoaL-like domain-containing protein</fullName>
    </recommendedName>
</protein>
<dbReference type="Pfam" id="PF12680">
    <property type="entry name" value="SnoaL_2"/>
    <property type="match status" value="1"/>
</dbReference>
<organism evidence="2 3">
    <name type="scientific">Apiotrichum porosum</name>
    <dbReference type="NCBI Taxonomy" id="105984"/>
    <lineage>
        <taxon>Eukaryota</taxon>
        <taxon>Fungi</taxon>
        <taxon>Dikarya</taxon>
        <taxon>Basidiomycota</taxon>
        <taxon>Agaricomycotina</taxon>
        <taxon>Tremellomycetes</taxon>
        <taxon>Trichosporonales</taxon>
        <taxon>Trichosporonaceae</taxon>
        <taxon>Apiotrichum</taxon>
    </lineage>
</organism>
<comment type="caution">
    <text evidence="2">The sequence shown here is derived from an EMBL/GenBank/DDBJ whole genome shotgun (WGS) entry which is preliminary data.</text>
</comment>
<dbReference type="Proteomes" id="UP000279236">
    <property type="component" value="Unassembled WGS sequence"/>
</dbReference>
<dbReference type="EMBL" id="RSCE01000002">
    <property type="protein sequence ID" value="RSH86464.1"/>
    <property type="molecule type" value="Genomic_DNA"/>
</dbReference>
<proteinExistence type="predicted"/>
<accession>A0A427Y5X8</accession>
<dbReference type="OrthoDB" id="417158at2759"/>
<dbReference type="SUPFAM" id="SSF54427">
    <property type="entry name" value="NTF2-like"/>
    <property type="match status" value="1"/>
</dbReference>
<sequence>MGQLDNVAHPAVARSVNLWHEMVAAKDLSRLPSIVHPDAVFRSPVAVTAYNSRAAVILALNTVLTVFEDFVYYRELVTPDGLNVVLEFSAVVSGKRLKGIDLIKFNEQGQIVEFEVMVRPLSGLQALAQAMGAKIGDKLPAFKDKAKL</sequence>
<reference evidence="2 3" key="1">
    <citation type="submission" date="2018-11" db="EMBL/GenBank/DDBJ databases">
        <title>Genome sequence of Apiotrichum porosum DSM 27194.</title>
        <authorList>
            <person name="Aliyu H."/>
            <person name="Gorte O."/>
            <person name="Ochsenreither K."/>
        </authorList>
    </citation>
    <scope>NUCLEOTIDE SEQUENCE [LARGE SCALE GENOMIC DNA]</scope>
    <source>
        <strain evidence="2 3">DSM 27194</strain>
    </source>
</reference>
<evidence type="ECO:0000259" key="1">
    <source>
        <dbReference type="Pfam" id="PF12680"/>
    </source>
</evidence>
<dbReference type="InterPro" id="IPR032710">
    <property type="entry name" value="NTF2-like_dom_sf"/>
</dbReference>
<gene>
    <name evidence="2" type="ORF">EHS24_004720</name>
</gene>
<evidence type="ECO:0000313" key="3">
    <source>
        <dbReference type="Proteomes" id="UP000279236"/>
    </source>
</evidence>
<dbReference type="Gene3D" id="3.10.450.50">
    <property type="match status" value="1"/>
</dbReference>
<dbReference type="RefSeq" id="XP_028479249.1">
    <property type="nucleotide sequence ID" value="XM_028620277.1"/>
</dbReference>
<evidence type="ECO:0000313" key="2">
    <source>
        <dbReference type="EMBL" id="RSH86464.1"/>
    </source>
</evidence>
<dbReference type="AlphaFoldDB" id="A0A427Y5X8"/>